<dbReference type="RefSeq" id="XP_046066888.1">
    <property type="nucleotide sequence ID" value="XM_046221519.1"/>
</dbReference>
<sequence length="209" mass="23906">MSFFTRIHASIFGCSSAEAKVGIIGISGVGKNTLLRRVAEGEIQTIFHSNKFLKYKKGQNYHLRMNFIMSYVGYDEPPLVKRWYAEQFCDSDGMIFVVDDDLVSRSEQAEWLQAYAKGFIPSHSKGNVEEIKVKEGVPWLILGNKKKVDSTMTVDEIERTMGLGELEIDLHIEVVNMTHSTEEIANAMKWLRKRIDTPLDQRLQMTQVK</sequence>
<dbReference type="InterPro" id="IPR006689">
    <property type="entry name" value="Small_GTPase_ARF/SAR"/>
</dbReference>
<evidence type="ECO:0000256" key="3">
    <source>
        <dbReference type="PIRSR" id="PIRSR606689-2"/>
    </source>
</evidence>
<gene>
    <name evidence="4" type="ORF">BGW36DRAFT_439964</name>
</gene>
<keyword evidence="3" id="KW-0460">Magnesium</keyword>
<protein>
    <submittedName>
        <fullName evidence="4">Uncharacterized protein</fullName>
    </submittedName>
</protein>
<reference evidence="4" key="1">
    <citation type="submission" date="2021-12" db="EMBL/GenBank/DDBJ databases">
        <title>Convergent genome expansion in fungi linked to evolution of root-endophyte symbiosis.</title>
        <authorList>
            <consortium name="DOE Joint Genome Institute"/>
            <person name="Ke Y.-H."/>
            <person name="Bonito G."/>
            <person name="Liao H.-L."/>
            <person name="Looney B."/>
            <person name="Rojas-Flechas A."/>
            <person name="Nash J."/>
            <person name="Hameed K."/>
            <person name="Schadt C."/>
            <person name="Martin F."/>
            <person name="Crous P.W."/>
            <person name="Miettinen O."/>
            <person name="Magnuson J.K."/>
            <person name="Labbe J."/>
            <person name="Jacobson D."/>
            <person name="Doktycz M.J."/>
            <person name="Veneault-Fourrey C."/>
            <person name="Kuo A."/>
            <person name="Mondo S."/>
            <person name="Calhoun S."/>
            <person name="Riley R."/>
            <person name="Ohm R."/>
            <person name="LaButti K."/>
            <person name="Andreopoulos B."/>
            <person name="Pangilinan J."/>
            <person name="Nolan M."/>
            <person name="Tritt A."/>
            <person name="Clum A."/>
            <person name="Lipzen A."/>
            <person name="Daum C."/>
            <person name="Barry K."/>
            <person name="Grigoriev I.V."/>
            <person name="Vilgalys R."/>
        </authorList>
    </citation>
    <scope>NUCLEOTIDE SEQUENCE</scope>
    <source>
        <strain evidence="4">PMI_201</strain>
    </source>
</reference>
<comment type="caution">
    <text evidence="4">The sequence shown here is derived from an EMBL/GenBank/DDBJ whole genome shotgun (WGS) entry which is preliminary data.</text>
</comment>
<name>A0AAD4KJH3_9EURO</name>
<dbReference type="GO" id="GO:0046872">
    <property type="term" value="F:metal ion binding"/>
    <property type="evidence" value="ECO:0007669"/>
    <property type="project" value="UniProtKB-KW"/>
</dbReference>
<feature type="binding site" evidence="3">
    <location>
        <position position="49"/>
    </location>
    <ligand>
        <name>Mg(2+)</name>
        <dbReference type="ChEBI" id="CHEBI:18420"/>
    </ligand>
</feature>
<dbReference type="Gene3D" id="3.40.50.300">
    <property type="entry name" value="P-loop containing nucleotide triphosphate hydrolases"/>
    <property type="match status" value="1"/>
</dbReference>
<dbReference type="AlphaFoldDB" id="A0AAD4KJH3"/>
<evidence type="ECO:0000256" key="2">
    <source>
        <dbReference type="ARBA" id="ARBA00023134"/>
    </source>
</evidence>
<evidence type="ECO:0000256" key="1">
    <source>
        <dbReference type="ARBA" id="ARBA00022741"/>
    </source>
</evidence>
<dbReference type="PRINTS" id="PR00449">
    <property type="entry name" value="RASTRNSFRMNG"/>
</dbReference>
<keyword evidence="3" id="KW-0479">Metal-binding</keyword>
<evidence type="ECO:0000313" key="5">
    <source>
        <dbReference type="Proteomes" id="UP001201262"/>
    </source>
</evidence>
<dbReference type="GO" id="GO:0005525">
    <property type="term" value="F:GTP binding"/>
    <property type="evidence" value="ECO:0007669"/>
    <property type="project" value="UniProtKB-KW"/>
</dbReference>
<dbReference type="InterPro" id="IPR027417">
    <property type="entry name" value="P-loop_NTPase"/>
</dbReference>
<organism evidence="4 5">
    <name type="scientific">Talaromyces proteolyticus</name>
    <dbReference type="NCBI Taxonomy" id="1131652"/>
    <lineage>
        <taxon>Eukaryota</taxon>
        <taxon>Fungi</taxon>
        <taxon>Dikarya</taxon>
        <taxon>Ascomycota</taxon>
        <taxon>Pezizomycotina</taxon>
        <taxon>Eurotiomycetes</taxon>
        <taxon>Eurotiomycetidae</taxon>
        <taxon>Eurotiales</taxon>
        <taxon>Trichocomaceae</taxon>
        <taxon>Talaromyces</taxon>
        <taxon>Talaromyces sect. Bacilispori</taxon>
    </lineage>
</organism>
<dbReference type="GO" id="GO:0003924">
    <property type="term" value="F:GTPase activity"/>
    <property type="evidence" value="ECO:0007669"/>
    <property type="project" value="InterPro"/>
</dbReference>
<dbReference type="EMBL" id="JAJTJA010000013">
    <property type="protein sequence ID" value="KAH8690692.1"/>
    <property type="molecule type" value="Genomic_DNA"/>
</dbReference>
<dbReference type="Proteomes" id="UP001201262">
    <property type="component" value="Unassembled WGS sequence"/>
</dbReference>
<dbReference type="SUPFAM" id="SSF52540">
    <property type="entry name" value="P-loop containing nucleoside triphosphate hydrolases"/>
    <property type="match status" value="1"/>
</dbReference>
<keyword evidence="2" id="KW-0342">GTP-binding</keyword>
<keyword evidence="5" id="KW-1185">Reference proteome</keyword>
<dbReference type="Pfam" id="PF00025">
    <property type="entry name" value="Arf"/>
    <property type="match status" value="1"/>
</dbReference>
<accession>A0AAD4KJH3</accession>
<evidence type="ECO:0000313" key="4">
    <source>
        <dbReference type="EMBL" id="KAH8690692.1"/>
    </source>
</evidence>
<dbReference type="GeneID" id="70251806"/>
<proteinExistence type="predicted"/>
<keyword evidence="1" id="KW-0547">Nucleotide-binding</keyword>